<dbReference type="EMBL" id="CP000774">
    <property type="protein sequence ID" value="ABS63841.1"/>
    <property type="molecule type" value="Genomic_DNA"/>
</dbReference>
<gene>
    <name evidence="9" type="ordered locus">Plav_2227</name>
</gene>
<dbReference type="GO" id="GO:0007155">
    <property type="term" value="P:cell adhesion"/>
    <property type="evidence" value="ECO:0007669"/>
    <property type="project" value="InterPro"/>
</dbReference>
<feature type="signal peptide" evidence="8">
    <location>
        <begin position="1"/>
        <end position="24"/>
    </location>
</feature>
<dbReference type="PANTHER" id="PTHR42953:SF1">
    <property type="entry name" value="METAL-BINDING PROTEIN HI_0362-RELATED"/>
    <property type="match status" value="1"/>
</dbReference>
<sequence length="327" mass="35314">MTSLKTICAALAASLLFFAAPATAEPLKVVASFSILGDIAREIGGDRTDVAVLVGPDGDAHSFEPGPADASALADADVLVLNGLGFEPWMVRLAAAARSKAKYVTASFGVGPRRLGENAHSHGHDDDHDHDHDHDHDKKNHDEDGYPKTARDFDPHAWQNLANGMIYAQNIADGFAEADPDNALFYKANAERYIAELKELDRWVKSEIAKVPAEKRKVIATHDAFGYFGDAYGVEFLAPLGVGNEAEPSAQALARLIDQIRAENIKALFIENMSDPRMMETIARETGAEMGGELYSDALSPEGGPAATYIAMFRHNVPVLVSTMQKN</sequence>
<evidence type="ECO:0000256" key="7">
    <source>
        <dbReference type="SAM" id="MobiDB-lite"/>
    </source>
</evidence>
<protein>
    <submittedName>
        <fullName evidence="9">Periplasmic solute binding protein</fullName>
    </submittedName>
</protein>
<dbReference type="GO" id="GO:0046872">
    <property type="term" value="F:metal ion binding"/>
    <property type="evidence" value="ECO:0007669"/>
    <property type="project" value="UniProtKB-KW"/>
</dbReference>
<dbReference type="InterPro" id="IPR050492">
    <property type="entry name" value="Bact_metal-bind_prot9"/>
</dbReference>
<dbReference type="GO" id="GO:0030001">
    <property type="term" value="P:metal ion transport"/>
    <property type="evidence" value="ECO:0007669"/>
    <property type="project" value="InterPro"/>
</dbReference>
<keyword evidence="4" id="KW-0479">Metal-binding</keyword>
<dbReference type="GO" id="GO:0030313">
    <property type="term" value="C:cell envelope"/>
    <property type="evidence" value="ECO:0007669"/>
    <property type="project" value="UniProtKB-SubCell"/>
</dbReference>
<evidence type="ECO:0000256" key="8">
    <source>
        <dbReference type="SAM" id="SignalP"/>
    </source>
</evidence>
<dbReference type="CDD" id="cd01137">
    <property type="entry name" value="PsaA"/>
    <property type="match status" value="1"/>
</dbReference>
<accession>A7HVA8</accession>
<proteinExistence type="inferred from homology"/>
<feature type="region of interest" description="Disordered" evidence="7">
    <location>
        <begin position="114"/>
        <end position="149"/>
    </location>
</feature>
<dbReference type="KEGG" id="pla:Plav_2227"/>
<dbReference type="AlphaFoldDB" id="A7HVA8"/>
<comment type="similarity">
    <text evidence="2 6">Belongs to the bacterial solute-binding protein 9 family.</text>
</comment>
<evidence type="ECO:0000256" key="2">
    <source>
        <dbReference type="ARBA" id="ARBA00011028"/>
    </source>
</evidence>
<dbReference type="eggNOG" id="COG0803">
    <property type="taxonomic scope" value="Bacteria"/>
</dbReference>
<evidence type="ECO:0000313" key="9">
    <source>
        <dbReference type="EMBL" id="ABS63841.1"/>
    </source>
</evidence>
<dbReference type="PRINTS" id="PR00691">
    <property type="entry name" value="ADHESINB"/>
</dbReference>
<dbReference type="InterPro" id="IPR006127">
    <property type="entry name" value="ZnuA-like"/>
</dbReference>
<dbReference type="Gene3D" id="3.40.50.1980">
    <property type="entry name" value="Nitrogenase molybdenum iron protein domain"/>
    <property type="match status" value="2"/>
</dbReference>
<dbReference type="InterPro" id="IPR006129">
    <property type="entry name" value="AdhesinB"/>
</dbReference>
<dbReference type="InterPro" id="IPR006128">
    <property type="entry name" value="Lipoprotein_PsaA-like"/>
</dbReference>
<dbReference type="STRING" id="402881.Plav_2227"/>
<feature type="chain" id="PRO_5002709706" evidence="8">
    <location>
        <begin position="25"/>
        <end position="327"/>
    </location>
</feature>
<keyword evidence="10" id="KW-1185">Reference proteome</keyword>
<dbReference type="Pfam" id="PF01297">
    <property type="entry name" value="ZnuA"/>
    <property type="match status" value="1"/>
</dbReference>
<keyword evidence="5 8" id="KW-0732">Signal</keyword>
<evidence type="ECO:0000256" key="5">
    <source>
        <dbReference type="ARBA" id="ARBA00022729"/>
    </source>
</evidence>
<dbReference type="PANTHER" id="PTHR42953">
    <property type="entry name" value="HIGH-AFFINITY ZINC UPTAKE SYSTEM PROTEIN ZNUA-RELATED"/>
    <property type="match status" value="1"/>
</dbReference>
<name>A7HVA8_PARL1</name>
<evidence type="ECO:0000256" key="6">
    <source>
        <dbReference type="RuleBase" id="RU003512"/>
    </source>
</evidence>
<dbReference type="OrthoDB" id="9793396at2"/>
<evidence type="ECO:0000313" key="10">
    <source>
        <dbReference type="Proteomes" id="UP000006377"/>
    </source>
</evidence>
<dbReference type="RefSeq" id="WP_012111146.1">
    <property type="nucleotide sequence ID" value="NC_009719.1"/>
</dbReference>
<evidence type="ECO:0000256" key="3">
    <source>
        <dbReference type="ARBA" id="ARBA00022448"/>
    </source>
</evidence>
<evidence type="ECO:0000256" key="4">
    <source>
        <dbReference type="ARBA" id="ARBA00022723"/>
    </source>
</evidence>
<dbReference type="HOGENOM" id="CLU_016838_1_1_5"/>
<evidence type="ECO:0000256" key="1">
    <source>
        <dbReference type="ARBA" id="ARBA00004196"/>
    </source>
</evidence>
<comment type="subcellular location">
    <subcellularLocation>
        <location evidence="1">Cell envelope</location>
    </subcellularLocation>
</comment>
<organism evidence="9 10">
    <name type="scientific">Parvibaculum lavamentivorans (strain DS-1 / DSM 13023 / NCIMB 13966)</name>
    <dbReference type="NCBI Taxonomy" id="402881"/>
    <lineage>
        <taxon>Bacteria</taxon>
        <taxon>Pseudomonadati</taxon>
        <taxon>Pseudomonadota</taxon>
        <taxon>Alphaproteobacteria</taxon>
        <taxon>Hyphomicrobiales</taxon>
        <taxon>Parvibaculaceae</taxon>
        <taxon>Parvibaculum</taxon>
    </lineage>
</organism>
<keyword evidence="3 6" id="KW-0813">Transport</keyword>
<dbReference type="SUPFAM" id="SSF53807">
    <property type="entry name" value="Helical backbone' metal receptor"/>
    <property type="match status" value="1"/>
</dbReference>
<reference evidence="9 10" key="1">
    <citation type="journal article" date="2011" name="Stand. Genomic Sci.">
        <title>Complete genome sequence of Parvibaculum lavamentivorans type strain (DS-1(T)).</title>
        <authorList>
            <person name="Schleheck D."/>
            <person name="Weiss M."/>
            <person name="Pitluck S."/>
            <person name="Bruce D."/>
            <person name="Land M.L."/>
            <person name="Han S."/>
            <person name="Saunders E."/>
            <person name="Tapia R."/>
            <person name="Detter C."/>
            <person name="Brettin T."/>
            <person name="Han J."/>
            <person name="Woyke T."/>
            <person name="Goodwin L."/>
            <person name="Pennacchio L."/>
            <person name="Nolan M."/>
            <person name="Cook A.M."/>
            <person name="Kjelleberg S."/>
            <person name="Thomas T."/>
        </authorList>
    </citation>
    <scope>NUCLEOTIDE SEQUENCE [LARGE SCALE GENOMIC DNA]</scope>
    <source>
        <strain evidence="10">DS-1 / DSM 13023 / NCIMB 13966</strain>
    </source>
</reference>
<dbReference type="PRINTS" id="PR00690">
    <property type="entry name" value="ADHESNFAMILY"/>
</dbReference>
<dbReference type="Proteomes" id="UP000006377">
    <property type="component" value="Chromosome"/>
</dbReference>